<dbReference type="Pfam" id="PF00528">
    <property type="entry name" value="BPD_transp_1"/>
    <property type="match status" value="1"/>
</dbReference>
<keyword evidence="6 12" id="KW-1003">Cell membrane</keyword>
<dbReference type="InterPro" id="IPR035906">
    <property type="entry name" value="MetI-like_sf"/>
</dbReference>
<keyword evidence="8 11" id="KW-1133">Transmembrane helix</keyword>
<protein>
    <recommendedName>
        <fullName evidence="4 12">sn-glycerol-3-phosphate transport system permease protein UgpE</fullName>
    </recommendedName>
</protein>
<dbReference type="Gene3D" id="1.10.3720.10">
    <property type="entry name" value="MetI-like"/>
    <property type="match status" value="1"/>
</dbReference>
<comment type="caution">
    <text evidence="14">The sequence shown here is derived from an EMBL/GenBank/DDBJ whole genome shotgun (WGS) entry which is preliminary data.</text>
</comment>
<evidence type="ECO:0000313" key="15">
    <source>
        <dbReference type="Proteomes" id="UP001241603"/>
    </source>
</evidence>
<name>A0ABU0H6C8_9HYPH</name>
<evidence type="ECO:0000313" key="14">
    <source>
        <dbReference type="EMBL" id="MDQ0437335.1"/>
    </source>
</evidence>
<gene>
    <name evidence="12" type="primary">ugpE</name>
    <name evidence="14" type="ORF">QO014_001720</name>
</gene>
<keyword evidence="15" id="KW-1185">Reference proteome</keyword>
<sequence>MVYRAPKWIVFVVGIIALIWVVPIIGIVATSFQTPDSIARGWWHFSQNQFTLNAWRKVWTDYPLANSLWVSTKVTLIATVLTMVTAPAAAYAFHYLKFPLRRTTLIIIINAFVLPQQVVIIPLFRLWREMGMLDNIWAVIIPYVGLSYAWSVFLVKSFLEDFPKDLIEAARIDGCGPISTFTRVVLPNLLSPIFACGILQFLWCWNSLLLPMLFLRNDVTLTVLLARISGTYDPNVDQQAVAAIVTAIVPLLVFLIFQRQFAVGNRVSSGGKE</sequence>
<evidence type="ECO:0000256" key="10">
    <source>
        <dbReference type="ARBA" id="ARBA00037054"/>
    </source>
</evidence>
<evidence type="ECO:0000256" key="7">
    <source>
        <dbReference type="ARBA" id="ARBA00022692"/>
    </source>
</evidence>
<organism evidence="14 15">
    <name type="scientific">Kaistia dalseonensis</name>
    <dbReference type="NCBI Taxonomy" id="410840"/>
    <lineage>
        <taxon>Bacteria</taxon>
        <taxon>Pseudomonadati</taxon>
        <taxon>Pseudomonadota</taxon>
        <taxon>Alphaproteobacteria</taxon>
        <taxon>Hyphomicrobiales</taxon>
        <taxon>Kaistiaceae</taxon>
        <taxon>Kaistia</taxon>
    </lineage>
</organism>
<keyword evidence="9 11" id="KW-0472">Membrane</keyword>
<keyword evidence="12" id="KW-0997">Cell inner membrane</keyword>
<evidence type="ECO:0000256" key="8">
    <source>
        <dbReference type="ARBA" id="ARBA00022989"/>
    </source>
</evidence>
<dbReference type="Proteomes" id="UP001241603">
    <property type="component" value="Unassembled WGS sequence"/>
</dbReference>
<comment type="similarity">
    <text evidence="2 11">Belongs to the binding-protein-dependent transport system permease family.</text>
</comment>
<dbReference type="EMBL" id="JAUSVO010000002">
    <property type="protein sequence ID" value="MDQ0437335.1"/>
    <property type="molecule type" value="Genomic_DNA"/>
</dbReference>
<keyword evidence="5 11" id="KW-0813">Transport</keyword>
<evidence type="ECO:0000256" key="5">
    <source>
        <dbReference type="ARBA" id="ARBA00022448"/>
    </source>
</evidence>
<dbReference type="CDD" id="cd06261">
    <property type="entry name" value="TM_PBP2"/>
    <property type="match status" value="1"/>
</dbReference>
<feature type="transmembrane region" description="Helical" evidence="11">
    <location>
        <begin position="9"/>
        <end position="32"/>
    </location>
</feature>
<dbReference type="PANTHER" id="PTHR43744">
    <property type="entry name" value="ABC TRANSPORTER PERMEASE PROTEIN MG189-RELATED-RELATED"/>
    <property type="match status" value="1"/>
</dbReference>
<evidence type="ECO:0000256" key="12">
    <source>
        <dbReference type="RuleBase" id="RU363056"/>
    </source>
</evidence>
<comment type="subcellular location">
    <subcellularLocation>
        <location evidence="12">Cell inner membrane</location>
        <topology evidence="12">Multi-pass membrane protein</topology>
    </subcellularLocation>
    <subcellularLocation>
        <location evidence="1 11">Cell membrane</location>
        <topology evidence="1 11">Multi-pass membrane protein</topology>
    </subcellularLocation>
</comment>
<proteinExistence type="inferred from homology"/>
<evidence type="ECO:0000256" key="1">
    <source>
        <dbReference type="ARBA" id="ARBA00004651"/>
    </source>
</evidence>
<feature type="domain" description="ABC transmembrane type-1" evidence="13">
    <location>
        <begin position="68"/>
        <end position="257"/>
    </location>
</feature>
<dbReference type="SUPFAM" id="SSF161098">
    <property type="entry name" value="MetI-like"/>
    <property type="match status" value="1"/>
</dbReference>
<keyword evidence="7 11" id="KW-0812">Transmembrane</keyword>
<comment type="caution">
    <text evidence="12">Lacks conserved residue(s) required for the propagation of feature annotation.</text>
</comment>
<feature type="transmembrane region" description="Helical" evidence="11">
    <location>
        <begin position="74"/>
        <end position="93"/>
    </location>
</feature>
<feature type="transmembrane region" description="Helical" evidence="11">
    <location>
        <begin position="240"/>
        <end position="257"/>
    </location>
</feature>
<comment type="subunit">
    <text evidence="3 12">The complex is composed of two ATP-binding proteins (UgpC), two transmembrane proteins (UgpA and UgpE) and a solute-binding protein (UgpB).</text>
</comment>
<evidence type="ECO:0000256" key="11">
    <source>
        <dbReference type="RuleBase" id="RU363032"/>
    </source>
</evidence>
<evidence type="ECO:0000256" key="6">
    <source>
        <dbReference type="ARBA" id="ARBA00022475"/>
    </source>
</evidence>
<evidence type="ECO:0000256" key="4">
    <source>
        <dbReference type="ARBA" id="ARBA00020515"/>
    </source>
</evidence>
<evidence type="ECO:0000256" key="3">
    <source>
        <dbReference type="ARBA" id="ARBA00011557"/>
    </source>
</evidence>
<evidence type="ECO:0000259" key="13">
    <source>
        <dbReference type="PROSITE" id="PS50928"/>
    </source>
</evidence>
<dbReference type="RefSeq" id="WP_266348263.1">
    <property type="nucleotide sequence ID" value="NZ_JAPKNG010000002.1"/>
</dbReference>
<evidence type="ECO:0000256" key="2">
    <source>
        <dbReference type="ARBA" id="ARBA00009306"/>
    </source>
</evidence>
<feature type="transmembrane region" description="Helical" evidence="11">
    <location>
        <begin position="136"/>
        <end position="155"/>
    </location>
</feature>
<dbReference type="PROSITE" id="PS50928">
    <property type="entry name" value="ABC_TM1"/>
    <property type="match status" value="1"/>
</dbReference>
<comment type="function">
    <text evidence="10 12">Part of the ABC transporter complex UgpBAEC involved in sn-glycerol-3-phosphate (G3P) import. Probably responsible for the translocation of the substrate across the membrane.</text>
</comment>
<dbReference type="InterPro" id="IPR000515">
    <property type="entry name" value="MetI-like"/>
</dbReference>
<accession>A0ABU0H6C8</accession>
<reference evidence="14 15" key="1">
    <citation type="submission" date="2023-07" db="EMBL/GenBank/DDBJ databases">
        <title>Genomic Encyclopedia of Type Strains, Phase IV (KMG-IV): sequencing the most valuable type-strain genomes for metagenomic binning, comparative biology and taxonomic classification.</title>
        <authorList>
            <person name="Goeker M."/>
        </authorList>
    </citation>
    <scope>NUCLEOTIDE SEQUENCE [LARGE SCALE GENOMIC DNA]</scope>
    <source>
        <strain evidence="14 15">B6-8</strain>
    </source>
</reference>
<feature type="transmembrane region" description="Helical" evidence="11">
    <location>
        <begin position="105"/>
        <end position="124"/>
    </location>
</feature>
<evidence type="ECO:0000256" key="9">
    <source>
        <dbReference type="ARBA" id="ARBA00023136"/>
    </source>
</evidence>
<dbReference type="PANTHER" id="PTHR43744:SF8">
    <property type="entry name" value="SN-GLYCEROL-3-PHOSPHATE TRANSPORT SYSTEM PERMEASE PROTEIN UGPE"/>
    <property type="match status" value="1"/>
</dbReference>